<feature type="signal peptide" evidence="1">
    <location>
        <begin position="1"/>
        <end position="24"/>
    </location>
</feature>
<sequence length="74" mass="8343">MKNLVLAAAIAVSSILPFATASQAASVTVRTVERVDHRHGHHARPRHHREKCVVKKVRTHHHGRTVVRTTRVCR</sequence>
<protein>
    <submittedName>
        <fullName evidence="2">Uncharacterized protein (DUF697 family)</fullName>
    </submittedName>
</protein>
<evidence type="ECO:0000313" key="3">
    <source>
        <dbReference type="Proteomes" id="UP001241472"/>
    </source>
</evidence>
<keyword evidence="1" id="KW-0732">Signal</keyword>
<dbReference type="RefSeq" id="WP_153352837.1">
    <property type="nucleotide sequence ID" value="NZ_JAUSRF010000007.1"/>
</dbReference>
<keyword evidence="3" id="KW-1185">Reference proteome</keyword>
<dbReference type="EMBL" id="JAUSRF010000007">
    <property type="protein sequence ID" value="MDP9837825.1"/>
    <property type="molecule type" value="Genomic_DNA"/>
</dbReference>
<evidence type="ECO:0000313" key="2">
    <source>
        <dbReference type="EMBL" id="MDP9837825.1"/>
    </source>
</evidence>
<dbReference type="Proteomes" id="UP001241472">
    <property type="component" value="Unassembled WGS sequence"/>
</dbReference>
<proteinExistence type="predicted"/>
<gene>
    <name evidence="2" type="ORF">J2T09_002582</name>
</gene>
<evidence type="ECO:0000256" key="1">
    <source>
        <dbReference type="SAM" id="SignalP"/>
    </source>
</evidence>
<reference evidence="2 3" key="1">
    <citation type="submission" date="2023-07" db="EMBL/GenBank/DDBJ databases">
        <title>Sorghum-associated microbial communities from plants grown in Nebraska, USA.</title>
        <authorList>
            <person name="Schachtman D."/>
        </authorList>
    </citation>
    <scope>NUCLEOTIDE SEQUENCE [LARGE SCALE GENOMIC DNA]</scope>
    <source>
        <strain evidence="2 3">DS1307</strain>
    </source>
</reference>
<feature type="chain" id="PRO_5045842138" evidence="1">
    <location>
        <begin position="25"/>
        <end position="74"/>
    </location>
</feature>
<accession>A0ABT9PTN0</accession>
<name>A0ABT9PTN0_9HYPH</name>
<organism evidence="2 3">
    <name type="scientific">Neorhizobium huautlense</name>
    <dbReference type="NCBI Taxonomy" id="67774"/>
    <lineage>
        <taxon>Bacteria</taxon>
        <taxon>Pseudomonadati</taxon>
        <taxon>Pseudomonadota</taxon>
        <taxon>Alphaproteobacteria</taxon>
        <taxon>Hyphomicrobiales</taxon>
        <taxon>Rhizobiaceae</taxon>
        <taxon>Rhizobium/Agrobacterium group</taxon>
        <taxon>Neorhizobium</taxon>
    </lineage>
</organism>
<comment type="caution">
    <text evidence="2">The sequence shown here is derived from an EMBL/GenBank/DDBJ whole genome shotgun (WGS) entry which is preliminary data.</text>
</comment>